<name>A0A0F9FV29_9ZZZZ</name>
<gene>
    <name evidence="2" type="ORF">LCGC14_1906460</name>
</gene>
<reference evidence="2" key="1">
    <citation type="journal article" date="2015" name="Nature">
        <title>Complex archaea that bridge the gap between prokaryotes and eukaryotes.</title>
        <authorList>
            <person name="Spang A."/>
            <person name="Saw J.H."/>
            <person name="Jorgensen S.L."/>
            <person name="Zaremba-Niedzwiedzka K."/>
            <person name="Martijn J."/>
            <person name="Lind A.E."/>
            <person name="van Eijk R."/>
            <person name="Schleper C."/>
            <person name="Guy L."/>
            <person name="Ettema T.J."/>
        </authorList>
    </citation>
    <scope>NUCLEOTIDE SEQUENCE</scope>
</reference>
<feature type="region of interest" description="Disordered" evidence="1">
    <location>
        <begin position="1"/>
        <end position="24"/>
    </location>
</feature>
<organism evidence="2">
    <name type="scientific">marine sediment metagenome</name>
    <dbReference type="NCBI Taxonomy" id="412755"/>
    <lineage>
        <taxon>unclassified sequences</taxon>
        <taxon>metagenomes</taxon>
        <taxon>ecological metagenomes</taxon>
    </lineage>
</organism>
<dbReference type="EMBL" id="LAZR01020056">
    <property type="protein sequence ID" value="KKL90259.1"/>
    <property type="molecule type" value="Genomic_DNA"/>
</dbReference>
<sequence length="93" mass="10427">TSVSMGNVTTNPVPHQAEQGGEWNKGGMMTEDCKYQSICFFLPTGKTFTFRNSKILTDNEQVWVVEYEAMSDGWVKTVTFFKSHVAGIAILEK</sequence>
<evidence type="ECO:0000313" key="2">
    <source>
        <dbReference type="EMBL" id="KKL90259.1"/>
    </source>
</evidence>
<comment type="caution">
    <text evidence="2">The sequence shown here is derived from an EMBL/GenBank/DDBJ whole genome shotgun (WGS) entry which is preliminary data.</text>
</comment>
<feature type="compositionally biased region" description="Polar residues" evidence="1">
    <location>
        <begin position="1"/>
        <end position="13"/>
    </location>
</feature>
<protein>
    <submittedName>
        <fullName evidence="2">Uncharacterized protein</fullName>
    </submittedName>
</protein>
<accession>A0A0F9FV29</accession>
<evidence type="ECO:0000256" key="1">
    <source>
        <dbReference type="SAM" id="MobiDB-lite"/>
    </source>
</evidence>
<proteinExistence type="predicted"/>
<dbReference type="AlphaFoldDB" id="A0A0F9FV29"/>
<feature type="non-terminal residue" evidence="2">
    <location>
        <position position="1"/>
    </location>
</feature>